<dbReference type="GO" id="GO:0016706">
    <property type="term" value="F:2-oxoglutarate-dependent dioxygenase activity"/>
    <property type="evidence" value="ECO:0007669"/>
    <property type="project" value="UniProtKB-ARBA"/>
</dbReference>
<dbReference type="PANTHER" id="PTHR10696">
    <property type="entry name" value="GAMMA-BUTYROBETAINE HYDROXYLASE-RELATED"/>
    <property type="match status" value="1"/>
</dbReference>
<dbReference type="GO" id="GO:0045329">
    <property type="term" value="P:carnitine biosynthetic process"/>
    <property type="evidence" value="ECO:0007669"/>
    <property type="project" value="UniProtKB-KW"/>
</dbReference>
<evidence type="ECO:0000259" key="10">
    <source>
        <dbReference type="Pfam" id="PF06155"/>
    </source>
</evidence>
<feature type="domain" description="TauD/TfdA-like" evidence="9">
    <location>
        <begin position="197"/>
        <end position="439"/>
    </location>
</feature>
<evidence type="ECO:0000313" key="12">
    <source>
        <dbReference type="Proteomes" id="UP001283361"/>
    </source>
</evidence>
<keyword evidence="4" id="KW-0479">Metal-binding</keyword>
<dbReference type="InterPro" id="IPR038492">
    <property type="entry name" value="GBBH-like_N_sf"/>
</dbReference>
<dbReference type="AlphaFoldDB" id="A0AAE0ZCN4"/>
<comment type="similarity">
    <text evidence="3">Belongs to the gamma-BBH/TMLD family.</text>
</comment>
<dbReference type="Proteomes" id="UP001283361">
    <property type="component" value="Unassembled WGS sequence"/>
</dbReference>
<dbReference type="InterPro" id="IPR050411">
    <property type="entry name" value="AlphaKG_dependent_hydroxylases"/>
</dbReference>
<evidence type="ECO:0000256" key="3">
    <source>
        <dbReference type="ARBA" id="ARBA00008654"/>
    </source>
</evidence>
<proteinExistence type="inferred from homology"/>
<evidence type="ECO:0000259" key="9">
    <source>
        <dbReference type="Pfam" id="PF02668"/>
    </source>
</evidence>
<evidence type="ECO:0000256" key="4">
    <source>
        <dbReference type="ARBA" id="ARBA00022723"/>
    </source>
</evidence>
<keyword evidence="12" id="KW-1185">Reference proteome</keyword>
<feature type="domain" description="Gamma-butyrobetaine hydroxylase-like N-terminal" evidence="10">
    <location>
        <begin position="86"/>
        <end position="160"/>
    </location>
</feature>
<reference evidence="11" key="1">
    <citation type="journal article" date="2023" name="G3 (Bethesda)">
        <title>A reference genome for the long-term kleptoplast-retaining sea slug Elysia crispata morphotype clarki.</title>
        <authorList>
            <person name="Eastman K.E."/>
            <person name="Pendleton A.L."/>
            <person name="Shaikh M.A."/>
            <person name="Suttiyut T."/>
            <person name="Ogas R."/>
            <person name="Tomko P."/>
            <person name="Gavelis G."/>
            <person name="Widhalm J.R."/>
            <person name="Wisecaver J.H."/>
        </authorList>
    </citation>
    <scope>NUCLEOTIDE SEQUENCE</scope>
    <source>
        <strain evidence="11">ECLA1</strain>
    </source>
</reference>
<dbReference type="InterPro" id="IPR042098">
    <property type="entry name" value="TauD-like_sf"/>
</dbReference>
<dbReference type="PANTHER" id="PTHR10696:SF25">
    <property type="entry name" value="OXIDOREDUCTASE AIM17-RELATED"/>
    <property type="match status" value="1"/>
</dbReference>
<protein>
    <recommendedName>
        <fullName evidence="13">Gamma-butyrobetaine dioxygenase</fullName>
    </recommendedName>
</protein>
<dbReference type="GO" id="GO:0046872">
    <property type="term" value="F:metal ion binding"/>
    <property type="evidence" value="ECO:0007669"/>
    <property type="project" value="UniProtKB-KW"/>
</dbReference>
<dbReference type="EMBL" id="JAWDGP010004242">
    <property type="protein sequence ID" value="KAK3766256.1"/>
    <property type="molecule type" value="Genomic_DNA"/>
</dbReference>
<keyword evidence="5" id="KW-0124">Carnitine biosynthesis</keyword>
<dbReference type="FunFam" id="3.30.2020.30:FF:000002">
    <property type="entry name" value="Putative gamma-butyrobetaine dioxygenase"/>
    <property type="match status" value="1"/>
</dbReference>
<dbReference type="Pfam" id="PF02668">
    <property type="entry name" value="TauD"/>
    <property type="match status" value="1"/>
</dbReference>
<keyword evidence="8" id="KW-0408">Iron</keyword>
<dbReference type="InterPro" id="IPR010376">
    <property type="entry name" value="GBBH-like_N"/>
</dbReference>
<dbReference type="GO" id="GO:0005739">
    <property type="term" value="C:mitochondrion"/>
    <property type="evidence" value="ECO:0007669"/>
    <property type="project" value="TreeGrafter"/>
</dbReference>
<evidence type="ECO:0008006" key="13">
    <source>
        <dbReference type="Google" id="ProtNLM"/>
    </source>
</evidence>
<evidence type="ECO:0000256" key="6">
    <source>
        <dbReference type="ARBA" id="ARBA00022964"/>
    </source>
</evidence>
<evidence type="ECO:0000256" key="5">
    <source>
        <dbReference type="ARBA" id="ARBA00022873"/>
    </source>
</evidence>
<evidence type="ECO:0000256" key="7">
    <source>
        <dbReference type="ARBA" id="ARBA00023002"/>
    </source>
</evidence>
<sequence>MRIQTALLTRGLLRQAMNPKPSPVTHVRLARGITSGVNTSVRQQRTAVPGASGKSELAALKERGLINNIVMRHVKSSRVTSLEIISDGKHVNITWDDGHKSRFHAMWLRHGCHCPDCRLDHNGMGNYQPDDIDLGIRVTSAEIEDNEILILKWQYSDGHTHEGPIPLAWLRSYCPSSQQERRKARVMTFFKDKTIPELEYENVMNSDHGLYEWMCHLAERGICLIKNCPQIEGTVAKIAGRIAPVQHTVYGEVFDVVSQPQPINAAYSPVSLSFHMDQCMYENAPGLQLLHCLQFDPDVIGGENTFADIFELAHQLRKERPDYFDTLVRIPVFITQIHYSRDYPIHMINERPLFSLNNRGELMSINWHPMLIEVSANEEDVEPFFEAYKHFYHMVKNFQSLYSRRLQSGDLISFNNRRVLHGRAAFSNQKGLRWFQGTYVELSEFQSRLQVFHNILGDGRPVTRLGMNNWQ</sequence>
<dbReference type="SUPFAM" id="SSF51197">
    <property type="entry name" value="Clavaminate synthase-like"/>
    <property type="match status" value="1"/>
</dbReference>
<dbReference type="Gene3D" id="3.30.2020.30">
    <property type="match status" value="1"/>
</dbReference>
<evidence type="ECO:0000313" key="11">
    <source>
        <dbReference type="EMBL" id="KAK3766256.1"/>
    </source>
</evidence>
<keyword evidence="6" id="KW-0223">Dioxygenase</keyword>
<dbReference type="Gene3D" id="3.60.130.10">
    <property type="entry name" value="Clavaminate synthase-like"/>
    <property type="match status" value="1"/>
</dbReference>
<dbReference type="InterPro" id="IPR003819">
    <property type="entry name" value="TauD/TfdA-like"/>
</dbReference>
<keyword evidence="7" id="KW-0560">Oxidoreductase</keyword>
<comment type="pathway">
    <text evidence="2">Amine and polyamine biosynthesis; carnitine biosynthesis.</text>
</comment>
<dbReference type="Pfam" id="PF06155">
    <property type="entry name" value="GBBH-like_N"/>
    <property type="match status" value="1"/>
</dbReference>
<evidence type="ECO:0000256" key="1">
    <source>
        <dbReference type="ARBA" id="ARBA00001954"/>
    </source>
</evidence>
<comment type="caution">
    <text evidence="11">The sequence shown here is derived from an EMBL/GenBank/DDBJ whole genome shotgun (WGS) entry which is preliminary data.</text>
</comment>
<name>A0AAE0ZCN4_9GAST</name>
<comment type="cofactor">
    <cofactor evidence="1">
        <name>Fe(2+)</name>
        <dbReference type="ChEBI" id="CHEBI:29033"/>
    </cofactor>
</comment>
<accession>A0AAE0ZCN4</accession>
<gene>
    <name evidence="11" type="ORF">RRG08_036893</name>
</gene>
<evidence type="ECO:0000256" key="8">
    <source>
        <dbReference type="ARBA" id="ARBA00023004"/>
    </source>
</evidence>
<organism evidence="11 12">
    <name type="scientific">Elysia crispata</name>
    <name type="common">lettuce slug</name>
    <dbReference type="NCBI Taxonomy" id="231223"/>
    <lineage>
        <taxon>Eukaryota</taxon>
        <taxon>Metazoa</taxon>
        <taxon>Spiralia</taxon>
        <taxon>Lophotrochozoa</taxon>
        <taxon>Mollusca</taxon>
        <taxon>Gastropoda</taxon>
        <taxon>Heterobranchia</taxon>
        <taxon>Euthyneura</taxon>
        <taxon>Panpulmonata</taxon>
        <taxon>Sacoglossa</taxon>
        <taxon>Placobranchoidea</taxon>
        <taxon>Plakobranchidae</taxon>
        <taxon>Elysia</taxon>
    </lineage>
</organism>
<evidence type="ECO:0000256" key="2">
    <source>
        <dbReference type="ARBA" id="ARBA00005022"/>
    </source>
</evidence>